<dbReference type="EMBL" id="BMKQ01000001">
    <property type="protein sequence ID" value="GGF44408.1"/>
    <property type="molecule type" value="Genomic_DNA"/>
</dbReference>
<gene>
    <name evidence="1" type="ORF">GCM10011519_17870</name>
</gene>
<dbReference type="InterPro" id="IPR023393">
    <property type="entry name" value="START-like_dom_sf"/>
</dbReference>
<evidence type="ECO:0008006" key="3">
    <source>
        <dbReference type="Google" id="ProtNLM"/>
    </source>
</evidence>
<dbReference type="AlphaFoldDB" id="A0A917BGQ3"/>
<dbReference type="SUPFAM" id="SSF55961">
    <property type="entry name" value="Bet v1-like"/>
    <property type="match status" value="1"/>
</dbReference>
<name>A0A917BGQ3_9ACTN</name>
<proteinExistence type="predicted"/>
<accession>A0A917BGQ3</accession>
<protein>
    <recommendedName>
        <fullName evidence="3">SRPBCC family protein</fullName>
    </recommendedName>
</protein>
<dbReference type="Proteomes" id="UP000649179">
    <property type="component" value="Unassembled WGS sequence"/>
</dbReference>
<comment type="caution">
    <text evidence="1">The sequence shown here is derived from an EMBL/GenBank/DDBJ whole genome shotgun (WGS) entry which is preliminary data.</text>
</comment>
<dbReference type="InterPro" id="IPR019587">
    <property type="entry name" value="Polyketide_cyclase/dehydratase"/>
</dbReference>
<evidence type="ECO:0000313" key="2">
    <source>
        <dbReference type="Proteomes" id="UP000649179"/>
    </source>
</evidence>
<sequence>MTFAAPPEEVFDYLADPRNRPAWQTSLRAVKMLDEDGPRVGQRWRDLTWAGVRPHMRITQLQRPTLWAETGSWFGVSADLTLRFEPEGAGTAVSVEMDVRGTGPWRWPAGLADRLADGAVAGDLRRAADLLGGSSAR</sequence>
<organism evidence="1 2">
    <name type="scientific">Marmoricola endophyticus</name>
    <dbReference type="NCBI Taxonomy" id="2040280"/>
    <lineage>
        <taxon>Bacteria</taxon>
        <taxon>Bacillati</taxon>
        <taxon>Actinomycetota</taxon>
        <taxon>Actinomycetes</taxon>
        <taxon>Propionibacteriales</taxon>
        <taxon>Nocardioidaceae</taxon>
        <taxon>Marmoricola</taxon>
    </lineage>
</organism>
<reference evidence="1" key="2">
    <citation type="submission" date="2020-09" db="EMBL/GenBank/DDBJ databases">
        <authorList>
            <person name="Sun Q."/>
            <person name="Zhou Y."/>
        </authorList>
    </citation>
    <scope>NUCLEOTIDE SEQUENCE</scope>
    <source>
        <strain evidence="1">CGMCC 1.16067</strain>
    </source>
</reference>
<dbReference type="Gene3D" id="3.30.530.20">
    <property type="match status" value="1"/>
</dbReference>
<keyword evidence="2" id="KW-1185">Reference proteome</keyword>
<reference evidence="1" key="1">
    <citation type="journal article" date="2014" name="Int. J. Syst. Evol. Microbiol.">
        <title>Complete genome sequence of Corynebacterium casei LMG S-19264T (=DSM 44701T), isolated from a smear-ripened cheese.</title>
        <authorList>
            <consortium name="US DOE Joint Genome Institute (JGI-PGF)"/>
            <person name="Walter F."/>
            <person name="Albersmeier A."/>
            <person name="Kalinowski J."/>
            <person name="Ruckert C."/>
        </authorList>
    </citation>
    <scope>NUCLEOTIDE SEQUENCE</scope>
    <source>
        <strain evidence="1">CGMCC 1.16067</strain>
    </source>
</reference>
<dbReference type="Pfam" id="PF10604">
    <property type="entry name" value="Polyketide_cyc2"/>
    <property type="match status" value="1"/>
</dbReference>
<evidence type="ECO:0000313" key="1">
    <source>
        <dbReference type="EMBL" id="GGF44408.1"/>
    </source>
</evidence>